<keyword evidence="3" id="KW-1185">Reference proteome</keyword>
<dbReference type="Proteomes" id="UP000789570">
    <property type="component" value="Unassembled WGS sequence"/>
</dbReference>
<reference evidence="2" key="1">
    <citation type="submission" date="2021-06" db="EMBL/GenBank/DDBJ databases">
        <authorList>
            <person name="Kallberg Y."/>
            <person name="Tangrot J."/>
            <person name="Rosling A."/>
        </authorList>
    </citation>
    <scope>NUCLEOTIDE SEQUENCE</scope>
    <source>
        <strain evidence="2">UK204</strain>
    </source>
</reference>
<dbReference type="OrthoDB" id="10385846at2759"/>
<evidence type="ECO:0000313" key="3">
    <source>
        <dbReference type="Proteomes" id="UP000789570"/>
    </source>
</evidence>
<dbReference type="EMBL" id="CAJVPQ010003378">
    <property type="protein sequence ID" value="CAG8626369.1"/>
    <property type="molecule type" value="Genomic_DNA"/>
</dbReference>
<evidence type="ECO:0000256" key="1">
    <source>
        <dbReference type="SAM" id="Coils"/>
    </source>
</evidence>
<gene>
    <name evidence="2" type="ORF">FCALED_LOCUS9828</name>
</gene>
<keyword evidence="1" id="KW-0175">Coiled coil</keyword>
<sequence length="59" mass="7027">MSAIEKQLEETKKEIEKVEGELKNVEGELKEFMKEENLKKYKELWGLEELKNEKDRAVS</sequence>
<comment type="caution">
    <text evidence="2">The sequence shown here is derived from an EMBL/GenBank/DDBJ whole genome shotgun (WGS) entry which is preliminary data.</text>
</comment>
<protein>
    <submittedName>
        <fullName evidence="2">15717_t:CDS:1</fullName>
    </submittedName>
</protein>
<name>A0A9N9D513_9GLOM</name>
<accession>A0A9N9D513</accession>
<organism evidence="2 3">
    <name type="scientific">Funneliformis caledonium</name>
    <dbReference type="NCBI Taxonomy" id="1117310"/>
    <lineage>
        <taxon>Eukaryota</taxon>
        <taxon>Fungi</taxon>
        <taxon>Fungi incertae sedis</taxon>
        <taxon>Mucoromycota</taxon>
        <taxon>Glomeromycotina</taxon>
        <taxon>Glomeromycetes</taxon>
        <taxon>Glomerales</taxon>
        <taxon>Glomeraceae</taxon>
        <taxon>Funneliformis</taxon>
    </lineage>
</organism>
<proteinExistence type="predicted"/>
<evidence type="ECO:0000313" key="2">
    <source>
        <dbReference type="EMBL" id="CAG8626369.1"/>
    </source>
</evidence>
<feature type="coiled-coil region" evidence="1">
    <location>
        <begin position="1"/>
        <end position="35"/>
    </location>
</feature>
<dbReference type="AlphaFoldDB" id="A0A9N9D513"/>